<keyword evidence="6" id="KW-1185">Reference proteome</keyword>
<dbReference type="PANTHER" id="PTHR46184">
    <property type="entry name" value="UNCONVENTIONAL MYOSIN-IXB-LIKE PROTEIN"/>
    <property type="match status" value="1"/>
</dbReference>
<evidence type="ECO:0000256" key="2">
    <source>
        <dbReference type="ARBA" id="ARBA00022490"/>
    </source>
</evidence>
<dbReference type="InterPro" id="IPR046987">
    <property type="entry name" value="Myo9"/>
</dbReference>
<dbReference type="EMBL" id="UZAF01003062">
    <property type="protein sequence ID" value="VDO11982.1"/>
    <property type="molecule type" value="Genomic_DNA"/>
</dbReference>
<accession>A0A0N4VX97</accession>
<evidence type="ECO:0000256" key="3">
    <source>
        <dbReference type="PROSITE-ProRule" id="PRU00782"/>
    </source>
</evidence>
<keyword evidence="3" id="KW-0518">Myosin</keyword>
<dbReference type="GO" id="GO:0051015">
    <property type="term" value="F:actin filament binding"/>
    <property type="evidence" value="ECO:0007669"/>
    <property type="project" value="TreeGrafter"/>
</dbReference>
<dbReference type="WBParaSite" id="HPLM_0000191701-mRNA-1">
    <property type="protein sequence ID" value="HPLM_0000191701-mRNA-1"/>
    <property type="gene ID" value="HPLM_0000191701"/>
</dbReference>
<name>A0A0N4VX97_HAEPC</name>
<dbReference type="GO" id="GO:0016459">
    <property type="term" value="C:myosin complex"/>
    <property type="evidence" value="ECO:0007669"/>
    <property type="project" value="UniProtKB-KW"/>
</dbReference>
<dbReference type="GO" id="GO:0005524">
    <property type="term" value="F:ATP binding"/>
    <property type="evidence" value="ECO:0007669"/>
    <property type="project" value="InterPro"/>
</dbReference>
<dbReference type="GO" id="GO:0005737">
    <property type="term" value="C:cytoplasm"/>
    <property type="evidence" value="ECO:0007669"/>
    <property type="project" value="UniProtKB-SubCell"/>
</dbReference>
<dbReference type="GO" id="GO:0000146">
    <property type="term" value="F:microfilament motor activity"/>
    <property type="evidence" value="ECO:0007669"/>
    <property type="project" value="InterPro"/>
</dbReference>
<dbReference type="AlphaFoldDB" id="A0A0N4VX97"/>
<dbReference type="PROSITE" id="PS50096">
    <property type="entry name" value="IQ"/>
    <property type="match status" value="1"/>
</dbReference>
<organism evidence="7">
    <name type="scientific">Haemonchus placei</name>
    <name type="common">Barber's pole worm</name>
    <dbReference type="NCBI Taxonomy" id="6290"/>
    <lineage>
        <taxon>Eukaryota</taxon>
        <taxon>Metazoa</taxon>
        <taxon>Ecdysozoa</taxon>
        <taxon>Nematoda</taxon>
        <taxon>Chromadorea</taxon>
        <taxon>Rhabditida</taxon>
        <taxon>Rhabditina</taxon>
        <taxon>Rhabditomorpha</taxon>
        <taxon>Strongyloidea</taxon>
        <taxon>Trichostrongylidae</taxon>
        <taxon>Haemonchus</taxon>
    </lineage>
</organism>
<dbReference type="GO" id="GO:0035556">
    <property type="term" value="P:intracellular signal transduction"/>
    <property type="evidence" value="ECO:0007669"/>
    <property type="project" value="InterPro"/>
</dbReference>
<dbReference type="PROSITE" id="PS51456">
    <property type="entry name" value="MYOSIN_MOTOR"/>
    <property type="match status" value="1"/>
</dbReference>
<comment type="caution">
    <text evidence="3">Lacks conserved residue(s) required for the propagation of feature annotation.</text>
</comment>
<dbReference type="PANTHER" id="PTHR46184:SF5">
    <property type="entry name" value="UNCONVENTIONAL MYOSIN-IXA-LIKE"/>
    <property type="match status" value="1"/>
</dbReference>
<reference evidence="7" key="1">
    <citation type="submission" date="2017-02" db="UniProtKB">
        <authorList>
            <consortium name="WormBaseParasite"/>
        </authorList>
    </citation>
    <scope>IDENTIFICATION</scope>
</reference>
<comment type="subcellular location">
    <subcellularLocation>
        <location evidence="1">Cytoplasm</location>
    </subcellularLocation>
</comment>
<comment type="similarity">
    <text evidence="3">Belongs to the TRAFAC class myosin-kinesin ATPase superfamily. Myosin family.</text>
</comment>
<reference evidence="5 6" key="2">
    <citation type="submission" date="2018-11" db="EMBL/GenBank/DDBJ databases">
        <authorList>
            <consortium name="Pathogen Informatics"/>
        </authorList>
    </citation>
    <scope>NUCLEOTIDE SEQUENCE [LARGE SCALE GENOMIC DNA]</scope>
    <source>
        <strain evidence="5 6">MHpl1</strain>
    </source>
</reference>
<dbReference type="GO" id="GO:0005096">
    <property type="term" value="F:GTPase activator activity"/>
    <property type="evidence" value="ECO:0007669"/>
    <property type="project" value="InterPro"/>
</dbReference>
<gene>
    <name evidence="5" type="ORF">HPLM_LOCUS1915</name>
</gene>
<evidence type="ECO:0000313" key="7">
    <source>
        <dbReference type="WBParaSite" id="HPLM_0000191701-mRNA-1"/>
    </source>
</evidence>
<feature type="domain" description="Myosin motor" evidence="4">
    <location>
        <begin position="1"/>
        <end position="78"/>
    </location>
</feature>
<dbReference type="Gene3D" id="1.20.5.4820">
    <property type="match status" value="1"/>
</dbReference>
<evidence type="ECO:0000256" key="1">
    <source>
        <dbReference type="ARBA" id="ARBA00004496"/>
    </source>
</evidence>
<sequence length="210" mass="24771">MLETVRIRRAGYSVRIEWDAFIQQYRVLLRNGLNSTREDVKQFLSTHPSISPDNVQYGVSKIYMRDAEKLILDDHLHRVIMQHIGEFVTCSVLSSTNFHARKRYLRLKQGIVKIQVVLLTLGNDYTARKRSPFRHWYREEHRYRLLREAVIALQSAFRGREARKRLGDIPRQRGRIRVKRVQAVKLPVFDLDNPQSLAVFGLSDDDDLER</sequence>
<dbReference type="STRING" id="6290.A0A0N4VX97"/>
<evidence type="ECO:0000259" key="4">
    <source>
        <dbReference type="PROSITE" id="PS51456"/>
    </source>
</evidence>
<dbReference type="InterPro" id="IPR001609">
    <property type="entry name" value="Myosin_head_motor_dom-like"/>
</dbReference>
<dbReference type="OrthoDB" id="5870734at2759"/>
<evidence type="ECO:0000313" key="6">
    <source>
        <dbReference type="Proteomes" id="UP000268014"/>
    </source>
</evidence>
<evidence type="ECO:0000313" key="5">
    <source>
        <dbReference type="EMBL" id="VDO11982.1"/>
    </source>
</evidence>
<dbReference type="Proteomes" id="UP000268014">
    <property type="component" value="Unassembled WGS sequence"/>
</dbReference>
<protein>
    <submittedName>
        <fullName evidence="7">Myosin motor domain-containing protein</fullName>
    </submittedName>
</protein>
<dbReference type="SUPFAM" id="SSF52540">
    <property type="entry name" value="P-loop containing nucleoside triphosphate hydrolases"/>
    <property type="match status" value="1"/>
</dbReference>
<dbReference type="InterPro" id="IPR027417">
    <property type="entry name" value="P-loop_NTPase"/>
</dbReference>
<keyword evidence="3" id="KW-0505">Motor protein</keyword>
<dbReference type="GO" id="GO:0005884">
    <property type="term" value="C:actin filament"/>
    <property type="evidence" value="ECO:0007669"/>
    <property type="project" value="TreeGrafter"/>
</dbReference>
<keyword evidence="3" id="KW-0009">Actin-binding</keyword>
<proteinExistence type="inferred from homology"/>
<keyword evidence="2" id="KW-0963">Cytoplasm</keyword>